<dbReference type="EMBL" id="CP002371">
    <property type="protein sequence ID" value="ADR51895.1"/>
    <property type="molecule type" value="Genomic_DNA"/>
</dbReference>
<reference evidence="2" key="1">
    <citation type="submission" date="2010-11" db="EMBL/GenBank/DDBJ databases">
        <title>Complete genome sequence of Candidatus Liberibacter solanacearum CLso-ZC1.</title>
        <authorList>
            <person name="Lin H."/>
            <person name="Doddapaneni H.V."/>
            <person name="Lou B."/>
            <person name="Civerolo E.L."/>
            <person name="Chen C."/>
            <person name="Duan Y."/>
            <person name="Zhou L."/>
            <person name="Glynn J."/>
        </authorList>
    </citation>
    <scope>NUCLEOTIDE SEQUENCE [LARGE SCALE GENOMIC DNA]</scope>
    <source>
        <strain evidence="2">CLso-ZC1</strain>
    </source>
</reference>
<accession>E4UC05</accession>
<gene>
    <name evidence="1" type="ordered locus">CKC_00720</name>
</gene>
<reference evidence="1 2" key="3">
    <citation type="journal article" date="2011" name="PLoS ONE">
        <title>The Complete Genome Sequence of 'Candidatus Liberibacter solanacearum', the Bacterium Associated with Potato Zebra Chip Disease.</title>
        <authorList>
            <person name="Lin H."/>
            <person name="Lou B."/>
            <person name="Glynn J.M."/>
            <person name="Doddapaneni H."/>
            <person name="Civerolo E.L."/>
            <person name="Chen C."/>
            <person name="Duan Y."/>
            <person name="Zhou L."/>
            <person name="Vahling C.M."/>
        </authorList>
    </citation>
    <scope>NUCLEOTIDE SEQUENCE [LARGE SCALE GENOMIC DNA]</scope>
    <source>
        <strain evidence="1 2">CLso-ZC1</strain>
    </source>
</reference>
<protein>
    <submittedName>
        <fullName evidence="1">Uncharacterized protein</fullName>
    </submittedName>
</protein>
<dbReference type="AlphaFoldDB" id="E4UC05"/>
<sequence>MKFDIIRNFLQDKSSATVRYGLFVALIAVACPWDKTIKLLEAFL</sequence>
<organism evidence="1 2">
    <name type="scientific">Liberibacter solanacearum (strain CLso-ZC1)</name>
    <dbReference type="NCBI Taxonomy" id="658172"/>
    <lineage>
        <taxon>Bacteria</taxon>
        <taxon>Pseudomonadati</taxon>
        <taxon>Pseudomonadota</taxon>
        <taxon>Alphaproteobacteria</taxon>
        <taxon>Hyphomicrobiales</taxon>
        <taxon>Rhizobiaceae</taxon>
        <taxon>Liberibacter</taxon>
    </lineage>
</organism>
<reference key="2">
    <citation type="submission" date="2010-11" db="EMBL/GenBank/DDBJ databases">
        <authorList>
            <person name="Lin H."/>
            <person name="Doddapaneni H.V."/>
            <person name="Lou B."/>
            <person name="Civerolo E.L."/>
            <person name="Chen C."/>
            <person name="Duan Y."/>
            <person name="Zhou L."/>
            <person name="Glynn J."/>
        </authorList>
    </citation>
    <scope>NUCLEOTIDE SEQUENCE</scope>
    <source>
        <strain>CLso-ZC1</strain>
    </source>
</reference>
<dbReference type="HOGENOM" id="CLU_3218195_0_0_5"/>
<evidence type="ECO:0000313" key="1">
    <source>
        <dbReference type="EMBL" id="ADR51895.1"/>
    </source>
</evidence>
<dbReference type="PROSITE" id="PS51257">
    <property type="entry name" value="PROKAR_LIPOPROTEIN"/>
    <property type="match status" value="1"/>
</dbReference>
<proteinExistence type="predicted"/>
<name>E4UC05_LIBSC</name>
<dbReference type="Proteomes" id="UP000007038">
    <property type="component" value="Chromosome"/>
</dbReference>
<evidence type="ECO:0000313" key="2">
    <source>
        <dbReference type="Proteomes" id="UP000007038"/>
    </source>
</evidence>
<dbReference type="KEGG" id="lso:CKC_00720"/>